<feature type="domain" description="Solute-binding protein family 5" evidence="4">
    <location>
        <begin position="110"/>
        <end position="502"/>
    </location>
</feature>
<sequence>MIVVSILSLTAFSTESTAIINRDHKKLIETHEDTAKSPNMVTNRFPTVTTNSKPAIRNGHLNYGMSTDTPFTGILNYSLYTGNPDSLILQFFDESLLQSDENYSFNNEGAATYEMSKDNKTITLTIRDHVKWHDGTPVTGADLEYAFHVIGSPDYTGVRYDKQMQMVEGMEEYHTGTVDNISGIKVDGQKISITYKEANPSLLTGGVWTYPMHKEYLKDVAITDLEASDKIRQTPIGFGPFKVKKIIPGEAVEFVANDDYWQGKPQLRSVTLKVVNPDLAVKAVETGELDIVEISAEQYDQAKNLKNIETLGYVGFAYSYIGFKLGHFDAATKTTKMDNPKMANIKLRQAMAYAIDNKSVGEKIYKGLRFPANTVIPAVSHYHNSNIKGYSLNQEKSKQLLDDAGYIDTDGDGIREDLEGNKFTIHFASMNGDSNSELLTQYYIQQWGDIGLDVQLVDGRLQEFNSFYDMVELDDPKIDIYQAAWQVGSDPDPSGIWDKNSDYNYTRWVNDQSQELLTNGLSPEAFDEKYRKDVYNEWQQLVHDEVPVIPTLFRYNLVAANLRIKEFDFKNTDWSKVAVTAEDAVR</sequence>
<dbReference type="PIRSF" id="PIRSF002741">
    <property type="entry name" value="MppA"/>
    <property type="match status" value="1"/>
</dbReference>
<dbReference type="EMBL" id="LFZW01000001">
    <property type="protein sequence ID" value="KMY52247.1"/>
    <property type="molecule type" value="Genomic_DNA"/>
</dbReference>
<name>A0A0K9H131_9BACI</name>
<dbReference type="InterPro" id="IPR000914">
    <property type="entry name" value="SBP_5_dom"/>
</dbReference>
<dbReference type="GO" id="GO:0043190">
    <property type="term" value="C:ATP-binding cassette (ABC) transporter complex"/>
    <property type="evidence" value="ECO:0007669"/>
    <property type="project" value="InterPro"/>
</dbReference>
<dbReference type="PATRIC" id="fig|1679170.3.peg.1350"/>
<evidence type="ECO:0000313" key="5">
    <source>
        <dbReference type="EMBL" id="KMY52247.1"/>
    </source>
</evidence>
<evidence type="ECO:0000256" key="2">
    <source>
        <dbReference type="ARBA" id="ARBA00022448"/>
    </source>
</evidence>
<evidence type="ECO:0000259" key="4">
    <source>
        <dbReference type="Pfam" id="PF00496"/>
    </source>
</evidence>
<comment type="similarity">
    <text evidence="1">Belongs to the bacterial solute-binding protein 5 family.</text>
</comment>
<dbReference type="Gene3D" id="3.10.105.10">
    <property type="entry name" value="Dipeptide-binding Protein, Domain 3"/>
    <property type="match status" value="1"/>
</dbReference>
<evidence type="ECO:0000313" key="6">
    <source>
        <dbReference type="Proteomes" id="UP000037146"/>
    </source>
</evidence>
<proteinExistence type="inferred from homology"/>
<keyword evidence="3" id="KW-0732">Signal</keyword>
<evidence type="ECO:0000256" key="1">
    <source>
        <dbReference type="ARBA" id="ARBA00005695"/>
    </source>
</evidence>
<dbReference type="Proteomes" id="UP000037146">
    <property type="component" value="Unassembled WGS sequence"/>
</dbReference>
<dbReference type="Pfam" id="PF00496">
    <property type="entry name" value="SBP_bac_5"/>
    <property type="match status" value="1"/>
</dbReference>
<dbReference type="STRING" id="1679170.AC625_06300"/>
<accession>A0A0K9H131</accession>
<dbReference type="NCBIfam" id="NF045467">
    <property type="entry name" value="Opp4A"/>
    <property type="match status" value="1"/>
</dbReference>
<dbReference type="SUPFAM" id="SSF53850">
    <property type="entry name" value="Periplasmic binding protein-like II"/>
    <property type="match status" value="1"/>
</dbReference>
<protein>
    <submittedName>
        <fullName evidence="5">ABC transporter substrate-binding protein</fullName>
    </submittedName>
</protein>
<organism evidence="5 6">
    <name type="scientific">Peribacillus loiseleuriae</name>
    <dbReference type="NCBI Taxonomy" id="1679170"/>
    <lineage>
        <taxon>Bacteria</taxon>
        <taxon>Bacillati</taxon>
        <taxon>Bacillota</taxon>
        <taxon>Bacilli</taxon>
        <taxon>Bacillales</taxon>
        <taxon>Bacillaceae</taxon>
        <taxon>Peribacillus</taxon>
    </lineage>
</organism>
<dbReference type="CDD" id="cd08510">
    <property type="entry name" value="PBP2_Lactococcal_OppA_like"/>
    <property type="match status" value="1"/>
</dbReference>
<dbReference type="AlphaFoldDB" id="A0A0K9H131"/>
<dbReference type="PANTHER" id="PTHR30290">
    <property type="entry name" value="PERIPLASMIC BINDING COMPONENT OF ABC TRANSPORTER"/>
    <property type="match status" value="1"/>
</dbReference>
<dbReference type="Gene3D" id="3.40.190.10">
    <property type="entry name" value="Periplasmic binding protein-like II"/>
    <property type="match status" value="1"/>
</dbReference>
<dbReference type="InterPro" id="IPR030678">
    <property type="entry name" value="Peptide/Ni-bd"/>
</dbReference>
<reference evidence="6" key="1">
    <citation type="submission" date="2015-07" db="EMBL/GenBank/DDBJ databases">
        <title>Genome sequencing project for genomic taxonomy and phylogenomics of Bacillus-like bacteria.</title>
        <authorList>
            <person name="Liu B."/>
            <person name="Wang J."/>
            <person name="Zhu Y."/>
            <person name="Liu G."/>
            <person name="Chen Q."/>
            <person name="Chen Z."/>
            <person name="Lan J."/>
            <person name="Che J."/>
            <person name="Ge C."/>
            <person name="Shi H."/>
            <person name="Pan Z."/>
            <person name="Liu X."/>
        </authorList>
    </citation>
    <scope>NUCLEOTIDE SEQUENCE [LARGE SCALE GENOMIC DNA]</scope>
    <source>
        <strain evidence="6">FJAT-27997</strain>
    </source>
</reference>
<dbReference type="PANTHER" id="PTHR30290:SF9">
    <property type="entry name" value="OLIGOPEPTIDE-BINDING PROTEIN APPA"/>
    <property type="match status" value="1"/>
</dbReference>
<keyword evidence="2" id="KW-0813">Transport</keyword>
<gene>
    <name evidence="5" type="ORF">AC625_06300</name>
</gene>
<evidence type="ECO:0000256" key="3">
    <source>
        <dbReference type="ARBA" id="ARBA00022729"/>
    </source>
</evidence>
<dbReference type="GO" id="GO:0042597">
    <property type="term" value="C:periplasmic space"/>
    <property type="evidence" value="ECO:0007669"/>
    <property type="project" value="UniProtKB-ARBA"/>
</dbReference>
<dbReference type="GO" id="GO:0015833">
    <property type="term" value="P:peptide transport"/>
    <property type="evidence" value="ECO:0007669"/>
    <property type="project" value="TreeGrafter"/>
</dbReference>
<keyword evidence="6" id="KW-1185">Reference proteome</keyword>
<dbReference type="InterPro" id="IPR039424">
    <property type="entry name" value="SBP_5"/>
</dbReference>
<dbReference type="InterPro" id="IPR050034">
    <property type="entry name" value="Opp4A"/>
</dbReference>
<dbReference type="GO" id="GO:1904680">
    <property type="term" value="F:peptide transmembrane transporter activity"/>
    <property type="evidence" value="ECO:0007669"/>
    <property type="project" value="TreeGrafter"/>
</dbReference>
<comment type="caution">
    <text evidence="5">The sequence shown here is derived from an EMBL/GenBank/DDBJ whole genome shotgun (WGS) entry which is preliminary data.</text>
</comment>